<proteinExistence type="predicted"/>
<gene>
    <name evidence="2" type="ORF">DSL72_002972</name>
</gene>
<organism evidence="2 3">
    <name type="scientific">Monilinia vaccinii-corymbosi</name>
    <dbReference type="NCBI Taxonomy" id="61207"/>
    <lineage>
        <taxon>Eukaryota</taxon>
        <taxon>Fungi</taxon>
        <taxon>Dikarya</taxon>
        <taxon>Ascomycota</taxon>
        <taxon>Pezizomycotina</taxon>
        <taxon>Leotiomycetes</taxon>
        <taxon>Helotiales</taxon>
        <taxon>Sclerotiniaceae</taxon>
        <taxon>Monilinia</taxon>
    </lineage>
</organism>
<dbReference type="EMBL" id="CP063407">
    <property type="protein sequence ID" value="QSZ33384.1"/>
    <property type="molecule type" value="Genomic_DNA"/>
</dbReference>
<dbReference type="Proteomes" id="UP000672032">
    <property type="component" value="Chromosome 3"/>
</dbReference>
<dbReference type="AlphaFoldDB" id="A0A8A3PE90"/>
<sequence length="246" mass="26571">MSIAYLDKLVPSRGDNDRVLWVRAESNARNPVGVSLLSDGELAVTEGVPQLNCTVAGPGDNLSVIGRERNGKDVIVVSNKSAGGGSSGKLPKAESPVPGGGKSVSTIGGDHLEIKKVLAFHCQFADCAHNSKRHQFQATYTVRNDVRVPVERSLWVTIGSLVASQIPDDERLVARTRQEHVWVLERSRKGGDPAAVALEGALEDKLFRHVGVIDLVDGKELESGNGNKELLLWEIFEKFRGGGRFT</sequence>
<name>A0A8A3PE90_9HELO</name>
<feature type="region of interest" description="Disordered" evidence="1">
    <location>
        <begin position="79"/>
        <end position="102"/>
    </location>
</feature>
<protein>
    <submittedName>
        <fullName evidence="2">Uncharacterized protein</fullName>
    </submittedName>
</protein>
<keyword evidence="3" id="KW-1185">Reference proteome</keyword>
<evidence type="ECO:0000256" key="1">
    <source>
        <dbReference type="SAM" id="MobiDB-lite"/>
    </source>
</evidence>
<evidence type="ECO:0000313" key="2">
    <source>
        <dbReference type="EMBL" id="QSZ33384.1"/>
    </source>
</evidence>
<reference evidence="2" key="1">
    <citation type="submission" date="2020-10" db="EMBL/GenBank/DDBJ databases">
        <title>Genome Sequence of Monilinia vaccinii-corymbosi Sheds Light on Mummy Berry Disease Infection of Blueberry and Mating Type.</title>
        <authorList>
            <person name="Yow A.G."/>
            <person name="Zhang Y."/>
            <person name="Bansal K."/>
            <person name="Eacker S.M."/>
            <person name="Sullivan S."/>
            <person name="Liachko I."/>
            <person name="Cubeta M.A."/>
            <person name="Rollins J.A."/>
            <person name="Ashrafi H."/>
        </authorList>
    </citation>
    <scope>NUCLEOTIDE SEQUENCE</scope>
    <source>
        <strain evidence="2">RL-1</strain>
    </source>
</reference>
<evidence type="ECO:0000313" key="3">
    <source>
        <dbReference type="Proteomes" id="UP000672032"/>
    </source>
</evidence>
<accession>A0A8A3PE90</accession>